<keyword evidence="5" id="KW-1185">Reference proteome</keyword>
<feature type="region of interest" description="Disordered" evidence="1">
    <location>
        <begin position="99"/>
        <end position="191"/>
    </location>
</feature>
<name>A0A7W7MP09_9ACTN</name>
<evidence type="ECO:0000313" key="5">
    <source>
        <dbReference type="Proteomes" id="UP000578112"/>
    </source>
</evidence>
<dbReference type="AlphaFoldDB" id="A0A7W7MP09"/>
<accession>A0A7W7MP09</accession>
<dbReference type="PROSITE" id="PS51175">
    <property type="entry name" value="CBM6"/>
    <property type="match status" value="1"/>
</dbReference>
<dbReference type="InterPro" id="IPR005084">
    <property type="entry name" value="CBM6"/>
</dbReference>
<organism evidence="4 5">
    <name type="scientific">Actinoplanes digitatis</name>
    <dbReference type="NCBI Taxonomy" id="1868"/>
    <lineage>
        <taxon>Bacteria</taxon>
        <taxon>Bacillati</taxon>
        <taxon>Actinomycetota</taxon>
        <taxon>Actinomycetes</taxon>
        <taxon>Micromonosporales</taxon>
        <taxon>Micromonosporaceae</taxon>
        <taxon>Actinoplanes</taxon>
    </lineage>
</organism>
<reference evidence="4 5" key="1">
    <citation type="submission" date="2020-08" db="EMBL/GenBank/DDBJ databases">
        <title>Sequencing the genomes of 1000 actinobacteria strains.</title>
        <authorList>
            <person name="Klenk H.-P."/>
        </authorList>
    </citation>
    <scope>NUCLEOTIDE SEQUENCE [LARGE SCALE GENOMIC DNA]</scope>
    <source>
        <strain evidence="4 5">DSM 43149</strain>
    </source>
</reference>
<dbReference type="GO" id="GO:0030246">
    <property type="term" value="F:carbohydrate binding"/>
    <property type="evidence" value="ECO:0007669"/>
    <property type="project" value="InterPro"/>
</dbReference>
<evidence type="ECO:0000256" key="1">
    <source>
        <dbReference type="SAM" id="MobiDB-lite"/>
    </source>
</evidence>
<feature type="compositionally biased region" description="Low complexity" evidence="1">
    <location>
        <begin position="119"/>
        <end position="142"/>
    </location>
</feature>
<dbReference type="Proteomes" id="UP000578112">
    <property type="component" value="Unassembled WGS sequence"/>
</dbReference>
<dbReference type="EMBL" id="JACHNH010000001">
    <property type="protein sequence ID" value="MBB4761586.1"/>
    <property type="molecule type" value="Genomic_DNA"/>
</dbReference>
<sequence>MQDDDEAPSAKPLRIGGWLPPVSAVDPATQDSVARATTSVPGAETAGGRPSVGRTGTRAARRRALALAQRRGGVIGAAATITVLGVAGGLVAVISPSEPPAAVAQPPQPAAATPPPAADPSDSSPSPSQSSATASVSASQAPVGRPTASEGSPSPEARTESARPAPFQATYEAESPRNVMGGKARPLPRDDASDGLVVRFVGNGEANFLRFTGLTVPDSGIYNARVQYISGEPRGTTVLVNGRLVENLTFPASPDWYTVDSLTLRLTLHAGANTIEVRNDTDYAPDFDRIDLTR</sequence>
<dbReference type="Gene3D" id="2.60.120.260">
    <property type="entry name" value="Galactose-binding domain-like"/>
    <property type="match status" value="1"/>
</dbReference>
<dbReference type="RefSeq" id="WP_184992074.1">
    <property type="nucleotide sequence ID" value="NZ_BOMK01000001.1"/>
</dbReference>
<feature type="region of interest" description="Disordered" evidence="1">
    <location>
        <begin position="1"/>
        <end position="58"/>
    </location>
</feature>
<keyword evidence="2" id="KW-0472">Membrane</keyword>
<feature type="domain" description="CBM6" evidence="3">
    <location>
        <begin position="169"/>
        <end position="293"/>
    </location>
</feature>
<protein>
    <recommendedName>
        <fullName evidence="3">CBM6 domain-containing protein</fullName>
    </recommendedName>
</protein>
<dbReference type="InterPro" id="IPR008979">
    <property type="entry name" value="Galactose-bd-like_sf"/>
</dbReference>
<proteinExistence type="predicted"/>
<feature type="compositionally biased region" description="Pro residues" evidence="1">
    <location>
        <begin position="106"/>
        <end position="118"/>
    </location>
</feature>
<feature type="transmembrane region" description="Helical" evidence="2">
    <location>
        <begin position="72"/>
        <end position="94"/>
    </location>
</feature>
<dbReference type="CDD" id="cd04081">
    <property type="entry name" value="CBM35_galactosidase-like"/>
    <property type="match status" value="1"/>
</dbReference>
<gene>
    <name evidence="4" type="ORF">BJ971_002142</name>
</gene>
<keyword evidence="2" id="KW-1133">Transmembrane helix</keyword>
<comment type="caution">
    <text evidence="4">The sequence shown here is derived from an EMBL/GenBank/DDBJ whole genome shotgun (WGS) entry which is preliminary data.</text>
</comment>
<evidence type="ECO:0000259" key="3">
    <source>
        <dbReference type="PROSITE" id="PS51175"/>
    </source>
</evidence>
<feature type="compositionally biased region" description="Polar residues" evidence="1">
    <location>
        <begin position="29"/>
        <end position="40"/>
    </location>
</feature>
<keyword evidence="2" id="KW-0812">Transmembrane</keyword>
<dbReference type="SUPFAM" id="SSF49785">
    <property type="entry name" value="Galactose-binding domain-like"/>
    <property type="match status" value="1"/>
</dbReference>
<evidence type="ECO:0000313" key="4">
    <source>
        <dbReference type="EMBL" id="MBB4761586.1"/>
    </source>
</evidence>
<evidence type="ECO:0000256" key="2">
    <source>
        <dbReference type="SAM" id="Phobius"/>
    </source>
</evidence>